<evidence type="ECO:0000313" key="2">
    <source>
        <dbReference type="Proteomes" id="UP000613011"/>
    </source>
</evidence>
<gene>
    <name evidence="1" type="ORF">JI739_05490</name>
</gene>
<proteinExistence type="predicted"/>
<keyword evidence="2" id="KW-1185">Reference proteome</keyword>
<reference evidence="1" key="1">
    <citation type="submission" date="2021-01" db="EMBL/GenBank/DDBJ databases">
        <title>Ramlibacter sp. strain AW1 16S ribosomal RNA gene Genome sequencing and assembly.</title>
        <authorList>
            <person name="Kang M."/>
        </authorList>
    </citation>
    <scope>NUCLEOTIDE SEQUENCE</scope>
    <source>
        <strain evidence="1">AW1</strain>
    </source>
</reference>
<comment type="caution">
    <text evidence="1">The sequence shown here is derived from an EMBL/GenBank/DDBJ whole genome shotgun (WGS) entry which is preliminary data.</text>
</comment>
<organism evidence="1 2">
    <name type="scientific">Ramlibacter aurantiacus</name>
    <dbReference type="NCBI Taxonomy" id="2801330"/>
    <lineage>
        <taxon>Bacteria</taxon>
        <taxon>Pseudomonadati</taxon>
        <taxon>Pseudomonadota</taxon>
        <taxon>Betaproteobacteria</taxon>
        <taxon>Burkholderiales</taxon>
        <taxon>Comamonadaceae</taxon>
        <taxon>Ramlibacter</taxon>
    </lineage>
</organism>
<name>A0A937D3X9_9BURK</name>
<evidence type="ECO:0000313" key="1">
    <source>
        <dbReference type="EMBL" id="MBL0419797.1"/>
    </source>
</evidence>
<protein>
    <submittedName>
        <fullName evidence="1">Uncharacterized protein</fullName>
    </submittedName>
</protein>
<dbReference type="Proteomes" id="UP000613011">
    <property type="component" value="Unassembled WGS sequence"/>
</dbReference>
<dbReference type="AlphaFoldDB" id="A0A937D3X9"/>
<sequence length="475" mass="50240">MIGVSKPFAACIPTVRAGGDQSLMPVSYEALKSLGEKGSGRSVDTKAFNTVPGAASLRADAKAAGGTAGGKALASRQVVDASTLLVEVRRLVQSEYGRGLGSIFLSKPEYAGLLPLLSSGFDASEIVRTQGPDGAASVLGQIARLVHTYEREANSLHDRLSQQPDAKIASPVQARMFAYAALQSMVADEVGAVVRHRLESSDAEAGSSKEPALGAYLMDGPEGTLVLAPDFREKLMAHFHDQFERNPWLTPREISAAVHKSLRAFEPAKGAGRPFEAATALSFKPLATDGRGAYEIQLAVSRFDAQTKPDSRLGPELATTVRQAVRESMEAQIKQAISAQSGMDASALAQIADGSIRRHSAAGEVFSKLVAQVEAGVEPALKKASGPGSPLAQALQVKAWRDKGVQLRATIDSQIKDFAAHQVLAAALDPSRPMALDERSVAAEVQQLTVEVQRLAAEVLTRPAWVPEPAEKPAE</sequence>
<dbReference type="RefSeq" id="WP_201682802.1">
    <property type="nucleotide sequence ID" value="NZ_JAEQNA010000001.1"/>
</dbReference>
<dbReference type="EMBL" id="JAEQNA010000001">
    <property type="protein sequence ID" value="MBL0419797.1"/>
    <property type="molecule type" value="Genomic_DNA"/>
</dbReference>
<accession>A0A937D3X9</accession>